<keyword evidence="9" id="KW-1185">Reference proteome</keyword>
<evidence type="ECO:0000313" key="8">
    <source>
        <dbReference type="EMBL" id="OLQ09667.1"/>
    </source>
</evidence>
<comment type="subcellular location">
    <subcellularLocation>
        <location evidence="1 5">Membrane</location>
        <topology evidence="1 5">Multi-pass membrane protein</topology>
    </subcellularLocation>
</comment>
<evidence type="ECO:0000313" key="9">
    <source>
        <dbReference type="Proteomes" id="UP000186817"/>
    </source>
</evidence>
<feature type="compositionally biased region" description="Polar residues" evidence="6">
    <location>
        <begin position="372"/>
        <end position="389"/>
    </location>
</feature>
<keyword evidence="2 5" id="KW-0812">Transmembrane</keyword>
<dbReference type="InterPro" id="IPR028055">
    <property type="entry name" value="YidC/Oxa/ALB_C"/>
</dbReference>
<name>A0A1Q9EQL6_SYMMI</name>
<dbReference type="Pfam" id="PF02096">
    <property type="entry name" value="60KD_IMP"/>
    <property type="match status" value="2"/>
</dbReference>
<dbReference type="InterPro" id="IPR001708">
    <property type="entry name" value="YidC/ALB3/OXA1/COX18"/>
</dbReference>
<feature type="compositionally biased region" description="Basic and acidic residues" evidence="6">
    <location>
        <begin position="707"/>
        <end position="722"/>
    </location>
</feature>
<comment type="similarity">
    <text evidence="5">Belongs to the OXA1/ALB3/YidC family.</text>
</comment>
<comment type="caution">
    <text evidence="8">The sequence shown here is derived from an EMBL/GenBank/DDBJ whole genome shotgun (WGS) entry which is preliminary data.</text>
</comment>
<sequence length="1111" mass="120914">MALFTEAFAVGAVPQVAPVARLASKPERLAPELRERGSSSAMVAAAAALVVGVVSKRRPVETRMAAVAMRGKMVPPSKIVLAAKAATQEHAEVAKEIGSADQPGERAKVGPAQEPKGRQDMVMAAGFLAAAAAVMAANPALAQDVQEAASAVADAAADAGAEDAEEVVGTVANSSGDLFEPLVQFNAGIIAGIDNVVEEQLKIPNSFGFAIIFYTLLIKLLTFPLNQTSLRSSAIMQLIRPKVEQIQRKYKSDQETQNRMLLRLYDDCGVNPLGGCIPSVVQEATEDDDVVSNDLLEDPLQPLHMLLQNYLKALANLDYQMRHYPTALVNFDRTIRHYPYTNGKVPNSLNSSETVPALLKVARRCTSRDETTQANSLWDSSPELDNNPETWDGIGACEKCTDPEPPPTTAKACMEQPAASGTDPEQPVKDEVDFSGDGSPAPPGNAEACDNDAALPVLPQPETAASETLADTPGAEPDHPTSPYSEESDGDNTGVNPPSPTGPPPSLSAQQRARLHALLQQRDEWGRAPYNLDAYSTDQEKWQADRQAMREGYRQHRKRERAQGTWAEDRYDYRTGHRHVMKGKLLYLAEDNLVMTVDDGLLIPERNFPLAFLIRGADWRAGKGGNPLAHNPAERKEEALAVLTVVTDTNHSAELEQAESDVGDMLPRLRNLLDEATTGVGVLVGIYPHRGEAERIHPSDVIAQQRGEPDLPSQRRDRDPPDAVHIYKTQRAPRRLQPFLEGEMQVLGGQALAHLGEWIRAHWGEEVQLLSSDEEKEGNIPKQAKAAPQPQPQTVPAGNTGGTEAVETQQGETPQPTWGDALATLPDADSGAASSTTPFARPIPIFIGLYRSILKLAEINPKFKEPFLWIPSLAGPVTGSPSLEWLTTSQSQTEYIPNLGWEETGRYLILPLTLIASQVITQRISNPEVGNQGGPAGIVNAVIPLVIGYTSLVSPQGLGIYWLCNNLVTNGQTFFIKNQLGEEFPEYRKYLDGTLQTEEEERKKAKEMKAQDEEESFKGAGVGFAKVPASMMVEEKEVEKVVPAKVADAPKFKRLPKQPRSSRHTWQAAFESGVKAKEGLSAQVMAEMQWPVKSISTGVFPEGFQLVFEFR</sequence>
<feature type="region of interest" description="Disordered" evidence="6">
    <location>
        <begin position="700"/>
        <end position="723"/>
    </location>
</feature>
<organism evidence="8 9">
    <name type="scientific">Symbiodinium microadriaticum</name>
    <name type="common">Dinoflagellate</name>
    <name type="synonym">Zooxanthella microadriatica</name>
    <dbReference type="NCBI Taxonomy" id="2951"/>
    <lineage>
        <taxon>Eukaryota</taxon>
        <taxon>Sar</taxon>
        <taxon>Alveolata</taxon>
        <taxon>Dinophyceae</taxon>
        <taxon>Suessiales</taxon>
        <taxon>Symbiodiniaceae</taxon>
        <taxon>Symbiodinium</taxon>
    </lineage>
</organism>
<dbReference type="InterPro" id="IPR047196">
    <property type="entry name" value="YidC_ALB_C"/>
</dbReference>
<feature type="region of interest" description="Disordered" evidence="6">
    <location>
        <begin position="773"/>
        <end position="835"/>
    </location>
</feature>
<evidence type="ECO:0000256" key="2">
    <source>
        <dbReference type="ARBA" id="ARBA00022692"/>
    </source>
</evidence>
<evidence type="ECO:0000256" key="3">
    <source>
        <dbReference type="ARBA" id="ARBA00022989"/>
    </source>
</evidence>
<reference evidence="8 9" key="1">
    <citation type="submission" date="2016-02" db="EMBL/GenBank/DDBJ databases">
        <title>Genome analysis of coral dinoflagellate symbionts highlights evolutionary adaptations to a symbiotic lifestyle.</title>
        <authorList>
            <person name="Aranda M."/>
            <person name="Li Y."/>
            <person name="Liew Y.J."/>
            <person name="Baumgarten S."/>
            <person name="Simakov O."/>
            <person name="Wilson M."/>
            <person name="Piel J."/>
            <person name="Ashoor H."/>
            <person name="Bougouffa S."/>
            <person name="Bajic V.B."/>
            <person name="Ryu T."/>
            <person name="Ravasi T."/>
            <person name="Bayer T."/>
            <person name="Micklem G."/>
            <person name="Kim H."/>
            <person name="Bhak J."/>
            <person name="Lajeunesse T.C."/>
            <person name="Voolstra C.R."/>
        </authorList>
    </citation>
    <scope>NUCLEOTIDE SEQUENCE [LARGE SCALE GENOMIC DNA]</scope>
    <source>
        <strain evidence="8 9">CCMP2467</strain>
    </source>
</reference>
<gene>
    <name evidence="8" type="primary">ALB3.2</name>
    <name evidence="8" type="ORF">AK812_SmicGene6689</name>
</gene>
<keyword evidence="4" id="KW-0472">Membrane</keyword>
<dbReference type="GO" id="GO:0016020">
    <property type="term" value="C:membrane"/>
    <property type="evidence" value="ECO:0007669"/>
    <property type="project" value="UniProtKB-SubCell"/>
</dbReference>
<dbReference type="AlphaFoldDB" id="A0A1Q9EQL6"/>
<dbReference type="EMBL" id="LSRX01000093">
    <property type="protein sequence ID" value="OLQ09667.1"/>
    <property type="molecule type" value="Genomic_DNA"/>
</dbReference>
<evidence type="ECO:0000256" key="1">
    <source>
        <dbReference type="ARBA" id="ARBA00004141"/>
    </source>
</evidence>
<dbReference type="GO" id="GO:0032977">
    <property type="term" value="F:membrane insertase activity"/>
    <property type="evidence" value="ECO:0007669"/>
    <property type="project" value="InterPro"/>
</dbReference>
<dbReference type="OrthoDB" id="436109at2759"/>
<dbReference type="Proteomes" id="UP000186817">
    <property type="component" value="Unassembled WGS sequence"/>
</dbReference>
<feature type="region of interest" description="Disordered" evidence="6">
    <location>
        <begin position="364"/>
        <end position="451"/>
    </location>
</feature>
<feature type="domain" description="Membrane insertase YidC/Oxa/ALB C-terminal" evidence="7">
    <location>
        <begin position="839"/>
        <end position="977"/>
    </location>
</feature>
<evidence type="ECO:0000256" key="4">
    <source>
        <dbReference type="ARBA" id="ARBA00023136"/>
    </source>
</evidence>
<dbReference type="PANTHER" id="PTHR12428">
    <property type="entry name" value="OXA1"/>
    <property type="match status" value="1"/>
</dbReference>
<feature type="region of interest" description="Disordered" evidence="6">
    <location>
        <begin position="464"/>
        <end position="512"/>
    </location>
</feature>
<dbReference type="CDD" id="cd20070">
    <property type="entry name" value="5TM_YidC_Alb3"/>
    <property type="match status" value="1"/>
</dbReference>
<protein>
    <submittedName>
        <fullName evidence="8">Inner membrane ALBINO3-like protein 2, chloroplastic</fullName>
    </submittedName>
</protein>
<feature type="compositionally biased region" description="Polar residues" evidence="6">
    <location>
        <begin position="806"/>
        <end position="816"/>
    </location>
</feature>
<dbReference type="GO" id="GO:0051205">
    <property type="term" value="P:protein insertion into membrane"/>
    <property type="evidence" value="ECO:0007669"/>
    <property type="project" value="TreeGrafter"/>
</dbReference>
<accession>A0A1Q9EQL6</accession>
<feature type="compositionally biased region" description="Pro residues" evidence="6">
    <location>
        <begin position="497"/>
        <end position="506"/>
    </location>
</feature>
<keyword evidence="3" id="KW-1133">Transmembrane helix</keyword>
<evidence type="ECO:0000256" key="6">
    <source>
        <dbReference type="SAM" id="MobiDB-lite"/>
    </source>
</evidence>
<evidence type="ECO:0000256" key="5">
    <source>
        <dbReference type="RuleBase" id="RU003945"/>
    </source>
</evidence>
<dbReference type="PANTHER" id="PTHR12428:SF14">
    <property type="entry name" value="ALBINO3-LIKE PROTEIN 1, CHLOROPLASTIC"/>
    <property type="match status" value="1"/>
</dbReference>
<feature type="region of interest" description="Disordered" evidence="6">
    <location>
        <begin position="96"/>
        <end position="115"/>
    </location>
</feature>
<evidence type="ECO:0000259" key="7">
    <source>
        <dbReference type="Pfam" id="PF02096"/>
    </source>
</evidence>
<feature type="domain" description="Membrane insertase YidC/Oxa/ALB C-terminal" evidence="7">
    <location>
        <begin position="207"/>
        <end position="282"/>
    </location>
</feature>
<proteinExistence type="inferred from homology"/>